<sequence length="135" mass="14608">MDLGAASASPWAHLPEDLAASNPLPLLPRARRLRLPPSAATGAASEKSLTLENQKPWFFLLRQNNVFLKTKPRPSPSTRLKFLIKLPNSPLKRPLLFAGAGGYSSPARRRPGSLYSLSSAGPQPGGTRALQFLEI</sequence>
<reference evidence="2" key="1">
    <citation type="journal article" date="2017" name="Nat. Commun.">
        <title>The asparagus genome sheds light on the origin and evolution of a young Y chromosome.</title>
        <authorList>
            <person name="Harkess A."/>
            <person name="Zhou J."/>
            <person name="Xu C."/>
            <person name="Bowers J.E."/>
            <person name="Van der Hulst R."/>
            <person name="Ayyampalayam S."/>
            <person name="Mercati F."/>
            <person name="Riccardi P."/>
            <person name="McKain M.R."/>
            <person name="Kakrana A."/>
            <person name="Tang H."/>
            <person name="Ray J."/>
            <person name="Groenendijk J."/>
            <person name="Arikit S."/>
            <person name="Mathioni S.M."/>
            <person name="Nakano M."/>
            <person name="Shan H."/>
            <person name="Telgmann-Rauber A."/>
            <person name="Kanno A."/>
            <person name="Yue Z."/>
            <person name="Chen H."/>
            <person name="Li W."/>
            <person name="Chen Y."/>
            <person name="Xu X."/>
            <person name="Zhang Y."/>
            <person name="Luo S."/>
            <person name="Chen H."/>
            <person name="Gao J."/>
            <person name="Mao Z."/>
            <person name="Pires J.C."/>
            <person name="Luo M."/>
            <person name="Kudrna D."/>
            <person name="Wing R.A."/>
            <person name="Meyers B.C."/>
            <person name="Yi K."/>
            <person name="Kong H."/>
            <person name="Lavrijsen P."/>
            <person name="Sunseri F."/>
            <person name="Falavigna A."/>
            <person name="Ye Y."/>
            <person name="Leebens-Mack J.H."/>
            <person name="Chen G."/>
        </authorList>
    </citation>
    <scope>NUCLEOTIDE SEQUENCE [LARGE SCALE GENOMIC DNA]</scope>
    <source>
        <strain evidence="2">cv. DH0086</strain>
    </source>
</reference>
<dbReference type="AlphaFoldDB" id="A0A5P1ED58"/>
<gene>
    <name evidence="1" type="ORF">A4U43_C07F19330</name>
</gene>
<evidence type="ECO:0000313" key="1">
    <source>
        <dbReference type="EMBL" id="ONK63825.1"/>
    </source>
</evidence>
<dbReference type="Gramene" id="ONK63825">
    <property type="protein sequence ID" value="ONK63825"/>
    <property type="gene ID" value="A4U43_C07F19330"/>
</dbReference>
<dbReference type="Proteomes" id="UP000243459">
    <property type="component" value="Chromosome 7"/>
</dbReference>
<keyword evidence="2" id="KW-1185">Reference proteome</keyword>
<proteinExistence type="predicted"/>
<organism evidence="1 2">
    <name type="scientific">Asparagus officinalis</name>
    <name type="common">Garden asparagus</name>
    <dbReference type="NCBI Taxonomy" id="4686"/>
    <lineage>
        <taxon>Eukaryota</taxon>
        <taxon>Viridiplantae</taxon>
        <taxon>Streptophyta</taxon>
        <taxon>Embryophyta</taxon>
        <taxon>Tracheophyta</taxon>
        <taxon>Spermatophyta</taxon>
        <taxon>Magnoliopsida</taxon>
        <taxon>Liliopsida</taxon>
        <taxon>Asparagales</taxon>
        <taxon>Asparagaceae</taxon>
        <taxon>Asparagoideae</taxon>
        <taxon>Asparagus</taxon>
    </lineage>
</organism>
<protein>
    <submittedName>
        <fullName evidence="1">Uncharacterized protein</fullName>
    </submittedName>
</protein>
<evidence type="ECO:0000313" key="2">
    <source>
        <dbReference type="Proteomes" id="UP000243459"/>
    </source>
</evidence>
<name>A0A5P1ED58_ASPOF</name>
<accession>A0A5P1ED58</accession>
<dbReference type="EMBL" id="CM007387">
    <property type="protein sequence ID" value="ONK63825.1"/>
    <property type="molecule type" value="Genomic_DNA"/>
</dbReference>